<accession>A0ABD2ZLH5</accession>
<evidence type="ECO:0000313" key="2">
    <source>
        <dbReference type="Proteomes" id="UP001630127"/>
    </source>
</evidence>
<proteinExistence type="predicted"/>
<dbReference type="EMBL" id="JBJUIK010000008">
    <property type="protein sequence ID" value="KAL3520295.1"/>
    <property type="molecule type" value="Genomic_DNA"/>
</dbReference>
<organism evidence="1 2">
    <name type="scientific">Cinchona calisaya</name>
    <dbReference type="NCBI Taxonomy" id="153742"/>
    <lineage>
        <taxon>Eukaryota</taxon>
        <taxon>Viridiplantae</taxon>
        <taxon>Streptophyta</taxon>
        <taxon>Embryophyta</taxon>
        <taxon>Tracheophyta</taxon>
        <taxon>Spermatophyta</taxon>
        <taxon>Magnoliopsida</taxon>
        <taxon>eudicotyledons</taxon>
        <taxon>Gunneridae</taxon>
        <taxon>Pentapetalae</taxon>
        <taxon>asterids</taxon>
        <taxon>lamiids</taxon>
        <taxon>Gentianales</taxon>
        <taxon>Rubiaceae</taxon>
        <taxon>Cinchonoideae</taxon>
        <taxon>Cinchoneae</taxon>
        <taxon>Cinchona</taxon>
    </lineage>
</organism>
<reference evidence="1 2" key="1">
    <citation type="submission" date="2024-11" db="EMBL/GenBank/DDBJ databases">
        <title>A near-complete genome assembly of Cinchona calisaya.</title>
        <authorList>
            <person name="Lian D.C."/>
            <person name="Zhao X.W."/>
            <person name="Wei L."/>
        </authorList>
    </citation>
    <scope>NUCLEOTIDE SEQUENCE [LARGE SCALE GENOMIC DNA]</scope>
    <source>
        <tissue evidence="1">Nenye</tissue>
    </source>
</reference>
<keyword evidence="2" id="KW-1185">Reference proteome</keyword>
<protein>
    <submittedName>
        <fullName evidence="1">Uncharacterized protein</fullName>
    </submittedName>
</protein>
<sequence>MNRQEQAFSQLMDWLGDLPSGYVLINNLGEIKAISAILREHMRTVDATLDSLRQDLSLKLKLKEHGYRIKVINSEAQPVLGIASVELTLGLWSGKCNLMAVLLDDFDLMLGKEFMAMNKIFPIPHLDV</sequence>
<dbReference type="AlphaFoldDB" id="A0ABD2ZLH5"/>
<gene>
    <name evidence="1" type="ORF">ACH5RR_018444</name>
</gene>
<name>A0ABD2ZLH5_9GENT</name>
<comment type="caution">
    <text evidence="1">The sequence shown here is derived from an EMBL/GenBank/DDBJ whole genome shotgun (WGS) entry which is preliminary data.</text>
</comment>
<dbReference type="Proteomes" id="UP001630127">
    <property type="component" value="Unassembled WGS sequence"/>
</dbReference>
<evidence type="ECO:0000313" key="1">
    <source>
        <dbReference type="EMBL" id="KAL3520295.1"/>
    </source>
</evidence>